<keyword evidence="1" id="KW-1133">Transmembrane helix</keyword>
<feature type="transmembrane region" description="Helical" evidence="1">
    <location>
        <begin position="86"/>
        <end position="107"/>
    </location>
</feature>
<keyword evidence="1" id="KW-0812">Transmembrane</keyword>
<evidence type="ECO:0000256" key="1">
    <source>
        <dbReference type="SAM" id="Phobius"/>
    </source>
</evidence>
<keyword evidence="1" id="KW-0472">Membrane</keyword>
<dbReference type="AlphaFoldDB" id="A0A5N6ER99"/>
<dbReference type="PANTHER" id="PTHR37544:SF3">
    <property type="entry name" value="SPRAY"/>
    <property type="match status" value="1"/>
</dbReference>
<sequence>MTWKWGRIAASWKSKRGLPFRPATIERTELVWDPRDAWRPVPLRAPYLLTLAGFLLLTAIALEVCRQYNDRIGWLVRYKDASDLPMTVSVAYVIVPTAIALVVVNLWEFSSCDVMRLEPYFQLAKSQSASSNSTFHKLQFLLRYPRAYNRRPQPSLDCALRVANVFGYPNALTLLICWDDSDG</sequence>
<feature type="transmembrane region" description="Helical" evidence="1">
    <location>
        <begin position="45"/>
        <end position="65"/>
    </location>
</feature>
<dbReference type="EMBL" id="ML733438">
    <property type="protein sequence ID" value="KAB8219423.1"/>
    <property type="molecule type" value="Genomic_DNA"/>
</dbReference>
<protein>
    <submittedName>
        <fullName evidence="2">Uncharacterized protein</fullName>
    </submittedName>
</protein>
<dbReference type="Pfam" id="PF11915">
    <property type="entry name" value="DUF3433"/>
    <property type="match status" value="1"/>
</dbReference>
<name>A0A5N6ER99_9EURO</name>
<keyword evidence="3" id="KW-1185">Reference proteome</keyword>
<proteinExistence type="predicted"/>
<evidence type="ECO:0000313" key="2">
    <source>
        <dbReference type="EMBL" id="KAB8219423.1"/>
    </source>
</evidence>
<organism evidence="2 3">
    <name type="scientific">Aspergillus novoparasiticus</name>
    <dbReference type="NCBI Taxonomy" id="986946"/>
    <lineage>
        <taxon>Eukaryota</taxon>
        <taxon>Fungi</taxon>
        <taxon>Dikarya</taxon>
        <taxon>Ascomycota</taxon>
        <taxon>Pezizomycotina</taxon>
        <taxon>Eurotiomycetes</taxon>
        <taxon>Eurotiomycetidae</taxon>
        <taxon>Eurotiales</taxon>
        <taxon>Aspergillaceae</taxon>
        <taxon>Aspergillus</taxon>
        <taxon>Aspergillus subgen. Circumdati</taxon>
    </lineage>
</organism>
<gene>
    <name evidence="2" type="ORF">BDV33DRAFT_173647</name>
</gene>
<dbReference type="InterPro" id="IPR021840">
    <property type="entry name" value="DUF3433"/>
</dbReference>
<accession>A0A5N6ER99</accession>
<evidence type="ECO:0000313" key="3">
    <source>
        <dbReference type="Proteomes" id="UP000326799"/>
    </source>
</evidence>
<reference evidence="2 3" key="1">
    <citation type="submission" date="2019-04" db="EMBL/GenBank/DDBJ databases">
        <title>Fungal friends and foes A comparative genomics study of 23 Aspergillus species from section Flavi.</title>
        <authorList>
            <consortium name="DOE Joint Genome Institute"/>
            <person name="Kjaerbolling I."/>
            <person name="Vesth T.C."/>
            <person name="Frisvad J.C."/>
            <person name="Nybo J.L."/>
            <person name="Theobald S."/>
            <person name="Kildgaard S."/>
            <person name="Petersen T.I."/>
            <person name="Kuo A."/>
            <person name="Sato A."/>
            <person name="Lyhne E.K."/>
            <person name="Kogle M.E."/>
            <person name="Wiebenga A."/>
            <person name="Kun R.S."/>
            <person name="Lubbers R.J."/>
            <person name="Makela M.R."/>
            <person name="Barry K."/>
            <person name="Chovatia M."/>
            <person name="Clum A."/>
            <person name="Daum C."/>
            <person name="Haridas S."/>
            <person name="He G."/>
            <person name="LaButti K."/>
            <person name="Lipzen A."/>
            <person name="Mondo S."/>
            <person name="Pangilinan J."/>
            <person name="Riley R."/>
            <person name="Salamov A."/>
            <person name="Simmons B.A."/>
            <person name="Magnuson J.K."/>
            <person name="Henrissat B."/>
            <person name="Mortensen U.H."/>
            <person name="Larsen T.O."/>
            <person name="De vries R.P."/>
            <person name="Grigoriev I.V."/>
            <person name="Machida M."/>
            <person name="Baker S.E."/>
            <person name="Andersen M.R."/>
        </authorList>
    </citation>
    <scope>NUCLEOTIDE SEQUENCE [LARGE SCALE GENOMIC DNA]</scope>
    <source>
        <strain evidence="2 3">CBS 126849</strain>
    </source>
</reference>
<dbReference type="Proteomes" id="UP000326799">
    <property type="component" value="Unassembled WGS sequence"/>
</dbReference>
<dbReference type="PANTHER" id="PTHR37544">
    <property type="entry name" value="SPRAY-RELATED"/>
    <property type="match status" value="1"/>
</dbReference>